<dbReference type="Proteomes" id="UP000003075">
    <property type="component" value="Unassembled WGS sequence"/>
</dbReference>
<dbReference type="OrthoDB" id="2340054at2"/>
<evidence type="ECO:0000313" key="2">
    <source>
        <dbReference type="Proteomes" id="UP000003075"/>
    </source>
</evidence>
<dbReference type="GeneID" id="75065504"/>
<accession>D3LCH9</accession>
<dbReference type="RefSeq" id="WP_002819879.1">
    <property type="nucleotide sequence ID" value="NZ_ACSE01000037.1"/>
</dbReference>
<name>D3LCH9_OENOE</name>
<reference evidence="1 2" key="1">
    <citation type="journal article" date="2010" name="Appl. Microbiol. Biotechnol.">
        <title>Genotypic diversity in Oenococcus oeni by high-density microarray comparative genome hybridization and whole genome sequencing.</title>
        <authorList>
            <person name="Borneman A.R."/>
            <person name="Bartowsky E.J."/>
            <person name="McCarthy J."/>
            <person name="Chambers P.J."/>
        </authorList>
    </citation>
    <scope>NUCLEOTIDE SEQUENCE [LARGE SCALE GENOMIC DNA]</scope>
    <source>
        <strain evidence="1 2">AWRIB429</strain>
    </source>
</reference>
<proteinExistence type="predicted"/>
<dbReference type="AlphaFoldDB" id="D3LCH9"/>
<sequence length="316" mass="36430">MEFCIFKLNLEPSILDVYSANLDELFRKVIPLELSKLFGNPGTTRDKDIIYFSGKMDVSIREIKHSSTFKQFEENEKLLKLGYDSVIRGFDTEGKVIYSKEYLSIRDSTQRAINNLINSFPILLASEDFVPNKEVNFDFHPRVGTGFEFLKRGRKIIKYLSILESNEEEFDSDFFYSLNDEKLLLRSSNDDLMDYGRAKELERRINFFYKLTNIGRVHINPIYNKISIDGSYSEITLTFVYPNGSLADDQSDAIMKSRAAIRKINLQASKGSKLNPEGIEDLIQQEDDHTKGYFVSAISRGKNVLKSVIQKRTKDL</sequence>
<organism evidence="1 2">
    <name type="scientific">Oenococcus oeni AWRIB429</name>
    <dbReference type="NCBI Taxonomy" id="655225"/>
    <lineage>
        <taxon>Bacteria</taxon>
        <taxon>Bacillati</taxon>
        <taxon>Bacillota</taxon>
        <taxon>Bacilli</taxon>
        <taxon>Lactobacillales</taxon>
        <taxon>Lactobacillaceae</taxon>
        <taxon>Oenococcus</taxon>
    </lineage>
</organism>
<protein>
    <submittedName>
        <fullName evidence="1">Uncharacterized protein</fullName>
    </submittedName>
</protein>
<dbReference type="EMBL" id="ACSE01000037">
    <property type="protein sequence ID" value="EFD87399.1"/>
    <property type="molecule type" value="Genomic_DNA"/>
</dbReference>
<evidence type="ECO:0000313" key="1">
    <source>
        <dbReference type="EMBL" id="EFD87399.1"/>
    </source>
</evidence>
<gene>
    <name evidence="1" type="ORF">AWRIB429_2059</name>
</gene>
<comment type="caution">
    <text evidence="1">The sequence shown here is derived from an EMBL/GenBank/DDBJ whole genome shotgun (WGS) entry which is preliminary data.</text>
</comment>